<dbReference type="PROSITE" id="PS51257">
    <property type="entry name" value="PROKAR_LIPOPROTEIN"/>
    <property type="match status" value="1"/>
</dbReference>
<evidence type="ECO:0008006" key="3">
    <source>
        <dbReference type="Google" id="ProtNLM"/>
    </source>
</evidence>
<organism evidence="1 2">
    <name type="scientific">Lactuca sativa</name>
    <name type="common">Garden lettuce</name>
    <dbReference type="NCBI Taxonomy" id="4236"/>
    <lineage>
        <taxon>Eukaryota</taxon>
        <taxon>Viridiplantae</taxon>
        <taxon>Streptophyta</taxon>
        <taxon>Embryophyta</taxon>
        <taxon>Tracheophyta</taxon>
        <taxon>Spermatophyta</taxon>
        <taxon>Magnoliopsida</taxon>
        <taxon>eudicotyledons</taxon>
        <taxon>Gunneridae</taxon>
        <taxon>Pentapetalae</taxon>
        <taxon>asterids</taxon>
        <taxon>campanulids</taxon>
        <taxon>Asterales</taxon>
        <taxon>Asteraceae</taxon>
        <taxon>Cichorioideae</taxon>
        <taxon>Cichorieae</taxon>
        <taxon>Lactucinae</taxon>
        <taxon>Lactuca</taxon>
    </lineage>
</organism>
<sequence length="138" mass="15829">MTKIVGTLGPKSRAVEIISSCLQVGMSCDLHFLLFNLGFRTTSGDIEFHQETLENLKMAIKSLKKLRVVFFVFMLSDTSNYDSHMKGYETNRFSLTSLLEEGRKWDIWWKSSCGTCLDKGSYRQSEKGTMKDLETKIH</sequence>
<name>A0A9R1VU24_LACSA</name>
<dbReference type="InterPro" id="IPR040442">
    <property type="entry name" value="Pyrv_kinase-like_dom_sf"/>
</dbReference>
<dbReference type="AlphaFoldDB" id="A0A9R1VU24"/>
<gene>
    <name evidence="1" type="ORF">LSAT_V11C400174350</name>
</gene>
<proteinExistence type="predicted"/>
<keyword evidence="2" id="KW-1185">Reference proteome</keyword>
<dbReference type="Proteomes" id="UP000235145">
    <property type="component" value="Unassembled WGS sequence"/>
</dbReference>
<protein>
    <recommendedName>
        <fullName evidence="3">Pyruvate kinase</fullName>
    </recommendedName>
</protein>
<dbReference type="Gene3D" id="3.20.20.60">
    <property type="entry name" value="Phosphoenolpyruvate-binding domains"/>
    <property type="match status" value="1"/>
</dbReference>
<accession>A0A9R1VU24</accession>
<reference evidence="1 2" key="1">
    <citation type="journal article" date="2017" name="Nat. Commun.">
        <title>Genome assembly with in vitro proximity ligation data and whole-genome triplication in lettuce.</title>
        <authorList>
            <person name="Reyes-Chin-Wo S."/>
            <person name="Wang Z."/>
            <person name="Yang X."/>
            <person name="Kozik A."/>
            <person name="Arikit S."/>
            <person name="Song C."/>
            <person name="Xia L."/>
            <person name="Froenicke L."/>
            <person name="Lavelle D.O."/>
            <person name="Truco M.J."/>
            <person name="Xia R."/>
            <person name="Zhu S."/>
            <person name="Xu C."/>
            <person name="Xu H."/>
            <person name="Xu X."/>
            <person name="Cox K."/>
            <person name="Korf I."/>
            <person name="Meyers B.C."/>
            <person name="Michelmore R.W."/>
        </authorList>
    </citation>
    <scope>NUCLEOTIDE SEQUENCE [LARGE SCALE GENOMIC DNA]</scope>
    <source>
        <strain evidence="2">cv. Salinas</strain>
        <tissue evidence="1">Seedlings</tissue>
    </source>
</reference>
<evidence type="ECO:0000313" key="2">
    <source>
        <dbReference type="Proteomes" id="UP000235145"/>
    </source>
</evidence>
<evidence type="ECO:0000313" key="1">
    <source>
        <dbReference type="EMBL" id="KAJ0210593.1"/>
    </source>
</evidence>
<comment type="caution">
    <text evidence="1">The sequence shown here is derived from an EMBL/GenBank/DDBJ whole genome shotgun (WGS) entry which is preliminary data.</text>
</comment>
<dbReference type="EMBL" id="NBSK02000004">
    <property type="protein sequence ID" value="KAJ0210593.1"/>
    <property type="molecule type" value="Genomic_DNA"/>
</dbReference>